<dbReference type="EMBL" id="NCKW01004293">
    <property type="protein sequence ID" value="POM74884.1"/>
    <property type="molecule type" value="Genomic_DNA"/>
</dbReference>
<organism evidence="1 2">
    <name type="scientific">Phytophthora palmivora</name>
    <dbReference type="NCBI Taxonomy" id="4796"/>
    <lineage>
        <taxon>Eukaryota</taxon>
        <taxon>Sar</taxon>
        <taxon>Stramenopiles</taxon>
        <taxon>Oomycota</taxon>
        <taxon>Peronosporomycetes</taxon>
        <taxon>Peronosporales</taxon>
        <taxon>Peronosporaceae</taxon>
        <taxon>Phytophthora</taxon>
    </lineage>
</organism>
<evidence type="ECO:0000313" key="2">
    <source>
        <dbReference type="Proteomes" id="UP000237271"/>
    </source>
</evidence>
<evidence type="ECO:0000313" key="1">
    <source>
        <dbReference type="EMBL" id="POM74884.1"/>
    </source>
</evidence>
<gene>
    <name evidence="1" type="ORF">PHPALM_8084</name>
</gene>
<dbReference type="Proteomes" id="UP000237271">
    <property type="component" value="Unassembled WGS sequence"/>
</dbReference>
<accession>A0A2P4YAN9</accession>
<keyword evidence="2" id="KW-1185">Reference proteome</keyword>
<protein>
    <submittedName>
        <fullName evidence="1">Uncharacterized protein</fullName>
    </submittedName>
</protein>
<comment type="caution">
    <text evidence="1">The sequence shown here is derived from an EMBL/GenBank/DDBJ whole genome shotgun (WGS) entry which is preliminary data.</text>
</comment>
<proteinExistence type="predicted"/>
<dbReference type="AlphaFoldDB" id="A0A2P4YAN9"/>
<name>A0A2P4YAN9_9STRA</name>
<reference evidence="1 2" key="1">
    <citation type="journal article" date="2017" name="Genome Biol. Evol.">
        <title>Phytophthora megakarya and P. palmivora, closely related causal agents of cacao black pod rot, underwent increases in genome sizes and gene numbers by different mechanisms.</title>
        <authorList>
            <person name="Ali S.S."/>
            <person name="Shao J."/>
            <person name="Lary D.J."/>
            <person name="Kronmiller B."/>
            <person name="Shen D."/>
            <person name="Strem M.D."/>
            <person name="Amoako-Attah I."/>
            <person name="Akrofi A.Y."/>
            <person name="Begoude B.A."/>
            <person name="Ten Hoopen G.M."/>
            <person name="Coulibaly K."/>
            <person name="Kebe B.I."/>
            <person name="Melnick R.L."/>
            <person name="Guiltinan M.J."/>
            <person name="Tyler B.M."/>
            <person name="Meinhardt L.W."/>
            <person name="Bailey B.A."/>
        </authorList>
    </citation>
    <scope>NUCLEOTIDE SEQUENCE [LARGE SCALE GENOMIC DNA]</scope>
    <source>
        <strain evidence="2">sbr112.9</strain>
    </source>
</reference>
<sequence>MKARSGRPGSRHFSESIDYYYYYELQQQSGPSRDQFPCNGDDRFGDHAFVGPKKRKKRLEYMYSIEHIEGVLNVWTDLISRWGGKPLPTAKIHSTKRVIRHKRKCSDAGKTIGDSSNMVTPLRPLDQDGFV</sequence>